<proteinExistence type="predicted"/>
<name>A0A409W8I8_PSICY</name>
<keyword evidence="2" id="KW-1185">Reference proteome</keyword>
<organism evidence="1 2">
    <name type="scientific">Psilocybe cyanescens</name>
    <dbReference type="NCBI Taxonomy" id="93625"/>
    <lineage>
        <taxon>Eukaryota</taxon>
        <taxon>Fungi</taxon>
        <taxon>Dikarya</taxon>
        <taxon>Basidiomycota</taxon>
        <taxon>Agaricomycotina</taxon>
        <taxon>Agaricomycetes</taxon>
        <taxon>Agaricomycetidae</taxon>
        <taxon>Agaricales</taxon>
        <taxon>Agaricineae</taxon>
        <taxon>Strophariaceae</taxon>
        <taxon>Psilocybe</taxon>
    </lineage>
</organism>
<comment type="caution">
    <text evidence="1">The sequence shown here is derived from an EMBL/GenBank/DDBJ whole genome shotgun (WGS) entry which is preliminary data.</text>
</comment>
<dbReference type="AlphaFoldDB" id="A0A409W8I8"/>
<dbReference type="EMBL" id="NHYD01003668">
    <property type="protein sequence ID" value="PPQ74815.1"/>
    <property type="molecule type" value="Genomic_DNA"/>
</dbReference>
<dbReference type="Proteomes" id="UP000283269">
    <property type="component" value="Unassembled WGS sequence"/>
</dbReference>
<dbReference type="InParanoid" id="A0A409W8I8"/>
<gene>
    <name evidence="1" type="ORF">CVT25_013689</name>
</gene>
<accession>A0A409W8I8</accession>
<protein>
    <submittedName>
        <fullName evidence="1">Uncharacterized protein</fullName>
    </submittedName>
</protein>
<reference evidence="1 2" key="1">
    <citation type="journal article" date="2018" name="Evol. Lett.">
        <title>Horizontal gene cluster transfer increased hallucinogenic mushroom diversity.</title>
        <authorList>
            <person name="Reynolds H.T."/>
            <person name="Vijayakumar V."/>
            <person name="Gluck-Thaler E."/>
            <person name="Korotkin H.B."/>
            <person name="Matheny P.B."/>
            <person name="Slot J.C."/>
        </authorList>
    </citation>
    <scope>NUCLEOTIDE SEQUENCE [LARGE SCALE GENOMIC DNA]</scope>
    <source>
        <strain evidence="1 2">2631</strain>
    </source>
</reference>
<sequence>MSTTVASTAVADTPSVEASLSVSSLDLNKFADAAAGGNSRALEFNSSNLGKEIDLLLMFEPPKVGKLFVDLFPVVWKVLSFSATGISSADVEYTADTGFFVPQIKSGNRVAASNAQSCQTGQKVTLKTNLNGNGQYFTPAVDGTPGVMQALNGTERPANMGIGFLNQAGTKMEPALVWNNIAYGFLFLFLP</sequence>
<dbReference type="OrthoDB" id="3165318at2759"/>
<evidence type="ECO:0000313" key="1">
    <source>
        <dbReference type="EMBL" id="PPQ74815.1"/>
    </source>
</evidence>
<evidence type="ECO:0000313" key="2">
    <source>
        <dbReference type="Proteomes" id="UP000283269"/>
    </source>
</evidence>